<reference evidence="1" key="1">
    <citation type="submission" date="2021-01" db="EMBL/GenBank/DDBJ databases">
        <authorList>
            <person name="Corre E."/>
            <person name="Pelletier E."/>
            <person name="Niang G."/>
            <person name="Scheremetjew M."/>
            <person name="Finn R."/>
            <person name="Kale V."/>
            <person name="Holt S."/>
            <person name="Cochrane G."/>
            <person name="Meng A."/>
            <person name="Brown T."/>
            <person name="Cohen L."/>
        </authorList>
    </citation>
    <scope>NUCLEOTIDE SEQUENCE</scope>
    <source>
        <strain evidence="1">CCMP1594</strain>
    </source>
</reference>
<name>A0A7S4LCU4_9EUGL</name>
<dbReference type="EMBL" id="HBJA01092377">
    <property type="protein sequence ID" value="CAE0820935.1"/>
    <property type="molecule type" value="Transcribed_RNA"/>
</dbReference>
<organism evidence="1">
    <name type="scientific">Eutreptiella gymnastica</name>
    <dbReference type="NCBI Taxonomy" id="73025"/>
    <lineage>
        <taxon>Eukaryota</taxon>
        <taxon>Discoba</taxon>
        <taxon>Euglenozoa</taxon>
        <taxon>Euglenida</taxon>
        <taxon>Spirocuta</taxon>
        <taxon>Euglenophyceae</taxon>
        <taxon>Eutreptiales</taxon>
        <taxon>Eutreptiaceae</taxon>
        <taxon>Eutreptiella</taxon>
    </lineage>
</organism>
<protein>
    <submittedName>
        <fullName evidence="1">Uncharacterized protein</fullName>
    </submittedName>
</protein>
<evidence type="ECO:0000313" key="1">
    <source>
        <dbReference type="EMBL" id="CAE0820935.1"/>
    </source>
</evidence>
<proteinExistence type="predicted"/>
<gene>
    <name evidence="1" type="ORF">EGYM00163_LOCUS32107</name>
</gene>
<sequence>MAAMRSCADFQEVYVQVLVAEPRVTCCGSCCLAIQTSTGHPRGRLAYSSLSEITNALRGGSCVYKRTKRRAAAARCTVQQPSQPCATTECSCTSQAVMKRPPLSKCMALPSGLVTSS</sequence>
<dbReference type="AlphaFoldDB" id="A0A7S4LCU4"/>
<accession>A0A7S4LCU4</accession>